<evidence type="ECO:0000313" key="2">
    <source>
        <dbReference type="Proteomes" id="UP001638806"/>
    </source>
</evidence>
<dbReference type="EMBL" id="JBGNUJ010000011">
    <property type="protein sequence ID" value="KAL3954141.1"/>
    <property type="molecule type" value="Genomic_DNA"/>
</dbReference>
<accession>A0ACC4DD05</accession>
<name>A0ACC4DD05_PURLI</name>
<reference evidence="1" key="1">
    <citation type="submission" date="2024-12" db="EMBL/GenBank/DDBJ databases">
        <title>Comparative genomics and development of molecular markers within Purpureocillium lilacinum and among Purpureocillium species.</title>
        <authorList>
            <person name="Yeh Z.-Y."/>
            <person name="Ni N.-T."/>
            <person name="Lo P.-H."/>
            <person name="Mushyakhwo K."/>
            <person name="Lin C.-F."/>
            <person name="Nai Y.-S."/>
        </authorList>
    </citation>
    <scope>NUCLEOTIDE SEQUENCE</scope>
    <source>
        <strain evidence="1">NCHU-NPUST-175</strain>
    </source>
</reference>
<gene>
    <name evidence="1" type="ORF">ACCO45_012097</name>
</gene>
<sequence>MIEWLRNYALAAHEYWSTQGNRPLPHPVNLSRLPGERAVKVVRLKALLPSCPTVRLAPDSVGRWISARQTPRIGRTKKNFYDFKGSPPPCHAIV</sequence>
<proteinExistence type="predicted"/>
<organism evidence="1 2">
    <name type="scientific">Purpureocillium lilacinum</name>
    <name type="common">Paecilomyces lilacinus</name>
    <dbReference type="NCBI Taxonomy" id="33203"/>
    <lineage>
        <taxon>Eukaryota</taxon>
        <taxon>Fungi</taxon>
        <taxon>Dikarya</taxon>
        <taxon>Ascomycota</taxon>
        <taxon>Pezizomycotina</taxon>
        <taxon>Sordariomycetes</taxon>
        <taxon>Hypocreomycetidae</taxon>
        <taxon>Hypocreales</taxon>
        <taxon>Ophiocordycipitaceae</taxon>
        <taxon>Purpureocillium</taxon>
    </lineage>
</organism>
<comment type="caution">
    <text evidence="1">The sequence shown here is derived from an EMBL/GenBank/DDBJ whole genome shotgun (WGS) entry which is preliminary data.</text>
</comment>
<dbReference type="Proteomes" id="UP001638806">
    <property type="component" value="Unassembled WGS sequence"/>
</dbReference>
<evidence type="ECO:0000313" key="1">
    <source>
        <dbReference type="EMBL" id="KAL3954141.1"/>
    </source>
</evidence>
<keyword evidence="2" id="KW-1185">Reference proteome</keyword>
<protein>
    <submittedName>
        <fullName evidence="1">Uncharacterized protein</fullName>
    </submittedName>
</protein>